<proteinExistence type="predicted"/>
<keyword evidence="1 2" id="KW-0238">DNA-binding</keyword>
<dbReference type="Proteomes" id="UP000466785">
    <property type="component" value="Chromosome"/>
</dbReference>
<dbReference type="Pfam" id="PF00440">
    <property type="entry name" value="TetR_N"/>
    <property type="match status" value="1"/>
</dbReference>
<evidence type="ECO:0000313" key="5">
    <source>
        <dbReference type="EMBL" id="BBX52719.1"/>
    </source>
</evidence>
<gene>
    <name evidence="5" type="ORF">MPOR_37450</name>
</gene>
<dbReference type="KEGG" id="mpof:MPOR_37450"/>
<protein>
    <submittedName>
        <fullName evidence="5">Putative transcriptional regulator</fullName>
    </submittedName>
</protein>
<evidence type="ECO:0000256" key="2">
    <source>
        <dbReference type="PROSITE-ProRule" id="PRU00335"/>
    </source>
</evidence>
<keyword evidence="6" id="KW-1185">Reference proteome</keyword>
<evidence type="ECO:0000313" key="6">
    <source>
        <dbReference type="Proteomes" id="UP000466785"/>
    </source>
</evidence>
<feature type="region of interest" description="Disordered" evidence="3">
    <location>
        <begin position="204"/>
        <end position="225"/>
    </location>
</feature>
<evidence type="ECO:0000256" key="1">
    <source>
        <dbReference type="ARBA" id="ARBA00023125"/>
    </source>
</evidence>
<evidence type="ECO:0000256" key="3">
    <source>
        <dbReference type="SAM" id="MobiDB-lite"/>
    </source>
</evidence>
<dbReference type="PANTHER" id="PTHR43479:SF11">
    <property type="entry name" value="ACREF_ENVCD OPERON REPRESSOR-RELATED"/>
    <property type="match status" value="1"/>
</dbReference>
<name>A0A6N4VE25_9MYCO</name>
<dbReference type="EMBL" id="AP022570">
    <property type="protein sequence ID" value="BBX52719.1"/>
    <property type="molecule type" value="Genomic_DNA"/>
</dbReference>
<organism evidence="5 6">
    <name type="scientific">Mycolicibacterium poriferae</name>
    <dbReference type="NCBI Taxonomy" id="39694"/>
    <lineage>
        <taxon>Bacteria</taxon>
        <taxon>Bacillati</taxon>
        <taxon>Actinomycetota</taxon>
        <taxon>Actinomycetes</taxon>
        <taxon>Mycobacteriales</taxon>
        <taxon>Mycobacteriaceae</taxon>
        <taxon>Mycolicibacterium</taxon>
    </lineage>
</organism>
<dbReference type="PROSITE" id="PS50977">
    <property type="entry name" value="HTH_TETR_2"/>
    <property type="match status" value="1"/>
</dbReference>
<sequence>MLIDAAVSIMGTHGATACTVTAVCAKSGVTSRYFYQQFRDRDALLRAVFAKISATFQAVITSAIPDDTVAPQELAYAPIKALVQVIENDPSMARILFVESGAEPLLRQLRSELMTDFAELVLREARLHLDIPSEVLQVADLAATYGVGGLFEILRRWIDGQLNHSTEMLIEHGAGFLGSLGLYTLGQAPGQAAPRLAAVDENRPGVDIDRVGPSQMPPEVSGRDL</sequence>
<dbReference type="InterPro" id="IPR009057">
    <property type="entry name" value="Homeodomain-like_sf"/>
</dbReference>
<dbReference type="PANTHER" id="PTHR43479">
    <property type="entry name" value="ACREF/ENVCD OPERON REPRESSOR-RELATED"/>
    <property type="match status" value="1"/>
</dbReference>
<dbReference type="Gene3D" id="1.10.357.10">
    <property type="entry name" value="Tetracycline Repressor, domain 2"/>
    <property type="match status" value="1"/>
</dbReference>
<dbReference type="InterPro" id="IPR050624">
    <property type="entry name" value="HTH-type_Tx_Regulator"/>
</dbReference>
<feature type="DNA-binding region" description="H-T-H motif" evidence="2">
    <location>
        <begin position="19"/>
        <end position="38"/>
    </location>
</feature>
<accession>A0A6N4VE25</accession>
<evidence type="ECO:0000259" key="4">
    <source>
        <dbReference type="PROSITE" id="PS50977"/>
    </source>
</evidence>
<dbReference type="AlphaFoldDB" id="A0A6N4VE25"/>
<feature type="domain" description="HTH tetR-type" evidence="4">
    <location>
        <begin position="1"/>
        <end position="56"/>
    </location>
</feature>
<reference evidence="5 6" key="1">
    <citation type="journal article" date="2019" name="Emerg. Microbes Infect.">
        <title>Comprehensive subspecies identification of 175 nontuberculous mycobacteria species based on 7547 genomic profiles.</title>
        <authorList>
            <person name="Matsumoto Y."/>
            <person name="Kinjo T."/>
            <person name="Motooka D."/>
            <person name="Nabeya D."/>
            <person name="Jung N."/>
            <person name="Uechi K."/>
            <person name="Horii T."/>
            <person name="Iida T."/>
            <person name="Fujita J."/>
            <person name="Nakamura S."/>
        </authorList>
    </citation>
    <scope>NUCLEOTIDE SEQUENCE [LARGE SCALE GENOMIC DNA]</scope>
    <source>
        <strain evidence="5 6">JCM 12603</strain>
    </source>
</reference>
<dbReference type="GO" id="GO:0003677">
    <property type="term" value="F:DNA binding"/>
    <property type="evidence" value="ECO:0007669"/>
    <property type="project" value="UniProtKB-UniRule"/>
</dbReference>
<dbReference type="SUPFAM" id="SSF46689">
    <property type="entry name" value="Homeodomain-like"/>
    <property type="match status" value="1"/>
</dbReference>
<dbReference type="InterPro" id="IPR001647">
    <property type="entry name" value="HTH_TetR"/>
</dbReference>